<dbReference type="InterPro" id="IPR004524">
    <property type="entry name" value="Asp-tRNA-ligase_1"/>
</dbReference>
<dbReference type="EMBL" id="BLLL01000011">
    <property type="protein sequence ID" value="GFH63250.1"/>
    <property type="molecule type" value="Genomic_DNA"/>
</dbReference>
<gene>
    <name evidence="7 9" type="primary">aspS</name>
    <name evidence="9" type="ORF">ZNDK_1021</name>
</gene>
<keyword evidence="7" id="KW-0963">Cytoplasm</keyword>
<keyword evidence="3 7" id="KW-0547">Nucleotide-binding</keyword>
<dbReference type="InterPro" id="IPR004365">
    <property type="entry name" value="NA-bd_OB_tRNA"/>
</dbReference>
<feature type="binding site" evidence="7">
    <location>
        <begin position="250"/>
        <end position="252"/>
    </location>
    <ligand>
        <name>ATP</name>
        <dbReference type="ChEBI" id="CHEBI:30616"/>
    </ligand>
</feature>
<feature type="binding site" evidence="7">
    <location>
        <position position="259"/>
    </location>
    <ligand>
        <name>ATP</name>
        <dbReference type="ChEBI" id="CHEBI:30616"/>
    </ligand>
</feature>
<dbReference type="NCBIfam" id="TIGR00459">
    <property type="entry name" value="aspS_bact"/>
    <property type="match status" value="1"/>
</dbReference>
<feature type="binding site" evidence="7">
    <location>
        <position position="204"/>
    </location>
    <ligand>
        <name>L-aspartate</name>
        <dbReference type="ChEBI" id="CHEBI:29991"/>
    </ligand>
</feature>
<comment type="subunit">
    <text evidence="7">Homodimer.</text>
</comment>
<dbReference type="Pfam" id="PF01336">
    <property type="entry name" value="tRNA_anti-codon"/>
    <property type="match status" value="1"/>
</dbReference>
<feature type="binding site" evidence="7">
    <location>
        <position position="473"/>
    </location>
    <ligand>
        <name>L-aspartate</name>
        <dbReference type="ChEBI" id="CHEBI:29991"/>
    </ligand>
</feature>
<name>A0A6L2R6S0_9BACT</name>
<evidence type="ECO:0000256" key="5">
    <source>
        <dbReference type="ARBA" id="ARBA00022917"/>
    </source>
</evidence>
<comment type="catalytic activity">
    <reaction evidence="7">
        <text>tRNA(Asx) + L-aspartate + ATP = L-aspartyl-tRNA(Asx) + AMP + diphosphate</text>
        <dbReference type="Rhea" id="RHEA:18349"/>
        <dbReference type="Rhea" id="RHEA-COMP:9710"/>
        <dbReference type="Rhea" id="RHEA-COMP:9711"/>
        <dbReference type="ChEBI" id="CHEBI:29991"/>
        <dbReference type="ChEBI" id="CHEBI:30616"/>
        <dbReference type="ChEBI" id="CHEBI:33019"/>
        <dbReference type="ChEBI" id="CHEBI:78442"/>
        <dbReference type="ChEBI" id="CHEBI:78516"/>
        <dbReference type="ChEBI" id="CHEBI:456215"/>
        <dbReference type="EC" id="6.1.1.23"/>
    </reaction>
</comment>
<proteinExistence type="inferred from homology"/>
<dbReference type="InterPro" id="IPR006195">
    <property type="entry name" value="aa-tRNA-synth_II"/>
</dbReference>
<dbReference type="HAMAP" id="MF_00044">
    <property type="entry name" value="Asp_tRNA_synth_type1"/>
    <property type="match status" value="1"/>
</dbReference>
<feature type="binding site" evidence="7">
    <location>
        <position position="250"/>
    </location>
    <ligand>
        <name>L-aspartate</name>
        <dbReference type="ChEBI" id="CHEBI:29991"/>
    </ligand>
</feature>
<comment type="subcellular location">
    <subcellularLocation>
        <location evidence="7">Cytoplasm</location>
    </subcellularLocation>
</comment>
<dbReference type="NCBIfam" id="NF001750">
    <property type="entry name" value="PRK00476.1"/>
    <property type="match status" value="1"/>
</dbReference>
<dbReference type="GO" id="GO:0004815">
    <property type="term" value="F:aspartate-tRNA ligase activity"/>
    <property type="evidence" value="ECO:0007669"/>
    <property type="project" value="UniProtKB-UniRule"/>
</dbReference>
<keyword evidence="5 7" id="KW-0648">Protein biosynthesis</keyword>
<dbReference type="EC" id="6.1.1.23" evidence="7"/>
<dbReference type="PANTHER" id="PTHR22594:SF5">
    <property type="entry name" value="ASPARTATE--TRNA LIGASE, MITOCHONDRIAL"/>
    <property type="match status" value="1"/>
</dbReference>
<accession>A0A6L2R6S0</accession>
<evidence type="ECO:0000256" key="6">
    <source>
        <dbReference type="ARBA" id="ARBA00023146"/>
    </source>
</evidence>
<dbReference type="InterPro" id="IPR004364">
    <property type="entry name" value="Aa-tRNA-synt_II"/>
</dbReference>
<dbReference type="InterPro" id="IPR029351">
    <property type="entry name" value="GAD_dom"/>
</dbReference>
<feature type="site" description="Important for tRNA non-discrimination" evidence="7">
    <location>
        <position position="60"/>
    </location>
</feature>
<dbReference type="AlphaFoldDB" id="A0A6L2R6S0"/>
<dbReference type="Gene3D" id="3.30.930.10">
    <property type="entry name" value="Bira Bifunctional Protein, Domain 2"/>
    <property type="match status" value="1"/>
</dbReference>
<evidence type="ECO:0000313" key="10">
    <source>
        <dbReference type="Proteomes" id="UP000505077"/>
    </source>
</evidence>
<feature type="site" description="Important for tRNA non-discrimination" evidence="7">
    <location>
        <position position="112"/>
    </location>
</feature>
<reference evidence="9 10" key="1">
    <citation type="journal article" date="2020" name="ISME J.">
        <title>Parallel Reductive Genome Evolution in Desulfovibrio Ectosymbionts Independently Acquired by Trichonympha Protists in the Termite Gut.</title>
        <authorList>
            <person name="Takeuchi M."/>
            <person name="Kuwahara H."/>
            <person name="Murakami T."/>
            <person name="Takahashi K."/>
            <person name="Kajitani R."/>
            <person name="Toyoda A."/>
            <person name="Itoh T."/>
            <person name="Ohkuma M."/>
            <person name="Hongoh Y."/>
        </authorList>
    </citation>
    <scope>NUCLEOTIDE SEQUENCE [LARGE SCALE GENOMIC DNA]</scope>
    <source>
        <strain evidence="9">ZnDsv-02</strain>
    </source>
</reference>
<dbReference type="Pfam" id="PF00152">
    <property type="entry name" value="tRNA-synt_2"/>
    <property type="match status" value="1"/>
</dbReference>
<dbReference type="InterPro" id="IPR047089">
    <property type="entry name" value="Asp-tRNA-ligase_1_N"/>
</dbReference>
<dbReference type="SUPFAM" id="SSF55261">
    <property type="entry name" value="GAD domain-like"/>
    <property type="match status" value="1"/>
</dbReference>
<evidence type="ECO:0000313" key="9">
    <source>
        <dbReference type="EMBL" id="GFH63250.1"/>
    </source>
</evidence>
<dbReference type="GO" id="GO:0050560">
    <property type="term" value="F:aspartate-tRNA(Asn) ligase activity"/>
    <property type="evidence" value="ECO:0007669"/>
    <property type="project" value="UniProtKB-EC"/>
</dbReference>
<dbReference type="CDD" id="cd04317">
    <property type="entry name" value="EcAspRS_like_N"/>
    <property type="match status" value="1"/>
</dbReference>
<comment type="function">
    <text evidence="7">Aspartyl-tRNA synthetase with relaxed tRNA specificity since it is able to aspartylate not only its cognate tRNA(Asp) but also tRNA(Asn). Reaction proceeds in two steps: L-aspartate is first activated by ATP to form Asp-AMP and then transferred to the acceptor end of tRNA(Asp/Asn).</text>
</comment>
<feature type="region of interest" description="Aspartate" evidence="7">
    <location>
        <begin position="228"/>
        <end position="231"/>
    </location>
</feature>
<dbReference type="PANTHER" id="PTHR22594">
    <property type="entry name" value="ASPARTYL/LYSYL-TRNA SYNTHETASE"/>
    <property type="match status" value="1"/>
</dbReference>
<dbReference type="GO" id="GO:0005524">
    <property type="term" value="F:ATP binding"/>
    <property type="evidence" value="ECO:0007669"/>
    <property type="project" value="UniProtKB-UniRule"/>
</dbReference>
<comment type="similarity">
    <text evidence="1 7">Belongs to the class-II aminoacyl-tRNA synthetase family. Type 1 subfamily.</text>
</comment>
<dbReference type="Gene3D" id="2.40.50.140">
    <property type="entry name" value="Nucleic acid-binding proteins"/>
    <property type="match status" value="1"/>
</dbReference>
<feature type="binding site" evidence="7">
    <location>
        <begin position="559"/>
        <end position="562"/>
    </location>
    <ligand>
        <name>ATP</name>
        <dbReference type="ChEBI" id="CHEBI:30616"/>
    </ligand>
</feature>
<evidence type="ECO:0000256" key="3">
    <source>
        <dbReference type="ARBA" id="ARBA00022741"/>
    </source>
</evidence>
<dbReference type="InterPro" id="IPR045864">
    <property type="entry name" value="aa-tRNA-synth_II/BPL/LPL"/>
</dbReference>
<dbReference type="PRINTS" id="PR01042">
    <property type="entry name" value="TRNASYNTHASP"/>
</dbReference>
<dbReference type="SUPFAM" id="SSF55681">
    <property type="entry name" value="Class II aaRS and biotin synthetases"/>
    <property type="match status" value="1"/>
</dbReference>
<evidence type="ECO:0000256" key="1">
    <source>
        <dbReference type="ARBA" id="ARBA00006303"/>
    </source>
</evidence>
<dbReference type="Proteomes" id="UP000505077">
    <property type="component" value="Unassembled WGS sequence"/>
</dbReference>
<feature type="binding site" evidence="7">
    <location>
        <position position="507"/>
    </location>
    <ligand>
        <name>ATP</name>
        <dbReference type="ChEBI" id="CHEBI:30616"/>
    </ligand>
</feature>
<dbReference type="SUPFAM" id="SSF50249">
    <property type="entry name" value="Nucleic acid-binding proteins"/>
    <property type="match status" value="1"/>
</dbReference>
<sequence length="622" mass="69568">MTHENTANHVPDAQNLQLEHQKCIADLGEWKRTHTCGQLTGEHAGTAVCLMGWVQFRRDHGGLIFIDMRDFGGLTQVVFSPDIAPQVHKSAHILRSEYVLAVRGSVRRRPEGMVNPALPTGEIEVVVHEWKLLNTSKTPPFPIEERCDVGENLRLAWRYLDLRRPWMQANLRLRHKVTQAVRSYLDEGNFVEVETPILTKSTPEGARDFLVPSRLNPGEFYALPQSPQLFKQLLMVAGMDRYFQIVRCFRDEDLRADRQPEFTQVDIEMSFVDEAQVMEMAEGLMARIFKNVMGRQVSLPFSRMTWLEAMDRYGVDKPDTRFGLELVDLTEATRASKFALFANAERVKALKVPGGAPLSRKEIDDLLEFVKNYGAQGLAWIKIKPGEWQSPIVKFLSEAERKHIAEALDTHNDDILFFQAGKTAMVNAALGNLRVHLGEQLELIPENAFNFLWVTDFPLFEFDEAEKRYMACHHPFTSPAPDSLDKVVSDPANAFARAYDIVLNGNEIGGGSIRNHSADAQRRMFAALGFSPESAESRFGFLLRALEQGAPPHGGIALGLDRIVMLLAKASSIRDVIAFPKTQKAACLLTEAPSEVSSAQLCDLGLRLRENAAASAGACGTE</sequence>
<keyword evidence="6 7" id="KW-0030">Aminoacyl-tRNA synthetase</keyword>
<dbReference type="Pfam" id="PF02938">
    <property type="entry name" value="GAD"/>
    <property type="match status" value="1"/>
</dbReference>
<dbReference type="CDD" id="cd00777">
    <property type="entry name" value="AspRS_core"/>
    <property type="match status" value="1"/>
</dbReference>
<feature type="domain" description="Aminoacyl-transfer RNA synthetases class-II family profile" evidence="8">
    <location>
        <begin position="171"/>
        <end position="580"/>
    </location>
</feature>
<keyword evidence="4 7" id="KW-0067">ATP-binding</keyword>
<dbReference type="PROSITE" id="PS50862">
    <property type="entry name" value="AA_TRNA_LIGASE_II"/>
    <property type="match status" value="1"/>
</dbReference>
<dbReference type="InterPro" id="IPR047090">
    <property type="entry name" value="AspRS_core"/>
</dbReference>
<evidence type="ECO:0000256" key="7">
    <source>
        <dbReference type="HAMAP-Rule" id="MF_00044"/>
    </source>
</evidence>
<dbReference type="InterPro" id="IPR012340">
    <property type="entry name" value="NA-bd_OB-fold"/>
</dbReference>
<dbReference type="InterPro" id="IPR004115">
    <property type="entry name" value="GAD-like_sf"/>
</dbReference>
<dbReference type="GO" id="GO:0003676">
    <property type="term" value="F:nucleic acid binding"/>
    <property type="evidence" value="ECO:0007669"/>
    <property type="project" value="InterPro"/>
</dbReference>
<dbReference type="GO" id="GO:0006422">
    <property type="term" value="P:aspartyl-tRNA aminoacylation"/>
    <property type="evidence" value="ECO:0007669"/>
    <property type="project" value="UniProtKB-UniRule"/>
</dbReference>
<evidence type="ECO:0000259" key="8">
    <source>
        <dbReference type="PROSITE" id="PS50862"/>
    </source>
</evidence>
<evidence type="ECO:0000256" key="2">
    <source>
        <dbReference type="ARBA" id="ARBA00022598"/>
    </source>
</evidence>
<feature type="binding site" evidence="7">
    <location>
        <position position="514"/>
    </location>
    <ligand>
        <name>L-aspartate</name>
        <dbReference type="ChEBI" id="CHEBI:29991"/>
    </ligand>
</feature>
<organism evidence="9 10">
    <name type="scientific">Candidatus Desulfovibrio kirbyi</name>
    <dbReference type="NCBI Taxonomy" id="2696086"/>
    <lineage>
        <taxon>Bacteria</taxon>
        <taxon>Pseudomonadati</taxon>
        <taxon>Thermodesulfobacteriota</taxon>
        <taxon>Desulfovibrionia</taxon>
        <taxon>Desulfovibrionales</taxon>
        <taxon>Desulfovibrionaceae</taxon>
        <taxon>Desulfovibrio</taxon>
    </lineage>
</organism>
<dbReference type="InterPro" id="IPR002312">
    <property type="entry name" value="Asp/Asn-tRNA-synth_IIb"/>
</dbReference>
<dbReference type="GO" id="GO:0005737">
    <property type="term" value="C:cytoplasm"/>
    <property type="evidence" value="ECO:0007669"/>
    <property type="project" value="UniProtKB-SubCell"/>
</dbReference>
<evidence type="ECO:0000256" key="4">
    <source>
        <dbReference type="ARBA" id="ARBA00022840"/>
    </source>
</evidence>
<comment type="caution">
    <text evidence="9">The sequence shown here is derived from an EMBL/GenBank/DDBJ whole genome shotgun (WGS) entry which is preliminary data.</text>
</comment>
<dbReference type="Gene3D" id="3.30.1360.30">
    <property type="entry name" value="GAD-like domain"/>
    <property type="match status" value="1"/>
</dbReference>
<keyword evidence="2 7" id="KW-0436">Ligase</keyword>
<protein>
    <recommendedName>
        <fullName evidence="7">Aspartate--tRNA(Asp/Asn) ligase</fullName>
        <ecNumber evidence="7">6.1.1.23</ecNumber>
    </recommendedName>
    <alternativeName>
        <fullName evidence="7">Aspartyl-tRNA synthetase</fullName>
        <shortName evidence="7">AspRS</shortName>
    </alternativeName>
    <alternativeName>
        <fullName evidence="7">Non-discriminating aspartyl-tRNA synthetase</fullName>
        <shortName evidence="7">ND-AspRS</shortName>
    </alternativeName>
</protein>